<proteinExistence type="predicted"/>
<evidence type="ECO:0000313" key="2">
    <source>
        <dbReference type="WBParaSite" id="PEQ_0000965901-mRNA-1"/>
    </source>
</evidence>
<sequence>MGSALPDPPWTRLTLDDGTFYADSDSLGEVVLGSSSYGSNISSSRLDKAQDDLSSYKKRIDANVEQQRTHAEIMAALQHKVFLETVK</sequence>
<name>A0A914RXR8_PAREQ</name>
<reference evidence="2" key="1">
    <citation type="submission" date="2022-11" db="UniProtKB">
        <authorList>
            <consortium name="WormBaseParasite"/>
        </authorList>
    </citation>
    <scope>IDENTIFICATION</scope>
</reference>
<organism evidence="1 2">
    <name type="scientific">Parascaris equorum</name>
    <name type="common">Equine roundworm</name>
    <dbReference type="NCBI Taxonomy" id="6256"/>
    <lineage>
        <taxon>Eukaryota</taxon>
        <taxon>Metazoa</taxon>
        <taxon>Ecdysozoa</taxon>
        <taxon>Nematoda</taxon>
        <taxon>Chromadorea</taxon>
        <taxon>Rhabditida</taxon>
        <taxon>Spirurina</taxon>
        <taxon>Ascaridomorpha</taxon>
        <taxon>Ascaridoidea</taxon>
        <taxon>Ascarididae</taxon>
        <taxon>Parascaris</taxon>
    </lineage>
</organism>
<protein>
    <submittedName>
        <fullName evidence="2">Uncharacterized protein</fullName>
    </submittedName>
</protein>
<accession>A0A914RXR8</accession>
<dbReference type="Proteomes" id="UP000887564">
    <property type="component" value="Unplaced"/>
</dbReference>
<keyword evidence="1" id="KW-1185">Reference proteome</keyword>
<dbReference type="WBParaSite" id="PEQ_0000965901-mRNA-1">
    <property type="protein sequence ID" value="PEQ_0000965901-mRNA-1"/>
    <property type="gene ID" value="PEQ_0000965901"/>
</dbReference>
<evidence type="ECO:0000313" key="1">
    <source>
        <dbReference type="Proteomes" id="UP000887564"/>
    </source>
</evidence>
<dbReference type="AlphaFoldDB" id="A0A914RXR8"/>